<evidence type="ECO:0000313" key="2">
    <source>
        <dbReference type="EMBL" id="KUJ12435.1"/>
    </source>
</evidence>
<dbReference type="KEGG" id="psco:LY89DRAFT_673415"/>
<sequence>MPPPVSSTFGPDPESYQSANLEHTTAPVTRSRASTSITQHGINDSAAQDVETQLNMGLERSNAQQFVNRTFGDGYVFSDNPVDAVQRSIKAYNGSRSGDEVNSETSTLSLANTTPLETSLAQATADFSAPGGNIHQGSVLAPPLGWVSQGAGTNSLAIAMATATAYDSGHASQVKKSTSGTDELQFSNLNPASSLANTNHTSGLRDSRKKASKKNTGGGGSSAGTRSSQHVNALQSGLLSEYGMQQASGANMEASGSSCNNAATPLADGQSLQPSPNKARQEVVAGGSGTKPASGLLGAAHGVVGDRVPTLTQGAAALALTLPLAQSATPNSTNPESTSANPFKNGTVRLVRSASMNIATPDNEVPDTKSPSLGDLPVKTTVKKSLAPPIAKVAGARRPTKRGRNPAAASSSKPTTSKGNESGANMSDKATASSSKTMASEGNESGANMSDKATASSSKPTTSEGNESDANMLDNARAAALEQMGEQKGMVFNPLATKVVPVRIYIGRVDPKYVDPHPTTWSKSQAQLWEAKKQQWEQKGRDVLKTSSRKGTRSGYNYWEWTTRGAAGEKVQQWVLWQENVTRENEFVDRVYLTAYSN</sequence>
<feature type="region of interest" description="Disordered" evidence="1">
    <location>
        <begin position="248"/>
        <end position="275"/>
    </location>
</feature>
<feature type="compositionally biased region" description="Low complexity" evidence="1">
    <location>
        <begin position="450"/>
        <end position="463"/>
    </location>
</feature>
<dbReference type="RefSeq" id="XP_018066790.1">
    <property type="nucleotide sequence ID" value="XM_018213360.1"/>
</dbReference>
<feature type="compositionally biased region" description="Polar residues" evidence="1">
    <location>
        <begin position="248"/>
        <end position="263"/>
    </location>
</feature>
<evidence type="ECO:0000313" key="3">
    <source>
        <dbReference type="Proteomes" id="UP000070700"/>
    </source>
</evidence>
<dbReference type="InParanoid" id="A0A194WWX9"/>
<feature type="region of interest" description="Disordered" evidence="1">
    <location>
        <begin position="1"/>
        <end position="33"/>
    </location>
</feature>
<accession>A0A194WWX9</accession>
<protein>
    <submittedName>
        <fullName evidence="2">Uncharacterized protein</fullName>
    </submittedName>
</protein>
<feature type="compositionally biased region" description="Low complexity" evidence="1">
    <location>
        <begin position="426"/>
        <end position="440"/>
    </location>
</feature>
<dbReference type="GeneID" id="28823086"/>
<name>A0A194WWX9_MOLSC</name>
<organism evidence="2 3">
    <name type="scientific">Mollisia scopiformis</name>
    <name type="common">Conifer needle endophyte fungus</name>
    <name type="synonym">Phialocephala scopiformis</name>
    <dbReference type="NCBI Taxonomy" id="149040"/>
    <lineage>
        <taxon>Eukaryota</taxon>
        <taxon>Fungi</taxon>
        <taxon>Dikarya</taxon>
        <taxon>Ascomycota</taxon>
        <taxon>Pezizomycotina</taxon>
        <taxon>Leotiomycetes</taxon>
        <taxon>Helotiales</taxon>
        <taxon>Mollisiaceae</taxon>
        <taxon>Mollisia</taxon>
    </lineage>
</organism>
<dbReference type="AlphaFoldDB" id="A0A194WWX9"/>
<dbReference type="Proteomes" id="UP000070700">
    <property type="component" value="Unassembled WGS sequence"/>
</dbReference>
<gene>
    <name evidence="2" type="ORF">LY89DRAFT_673415</name>
</gene>
<feature type="region of interest" description="Disordered" evidence="1">
    <location>
        <begin position="173"/>
        <end position="230"/>
    </location>
</feature>
<feature type="compositionally biased region" description="Low complexity" evidence="1">
    <location>
        <begin position="406"/>
        <end position="418"/>
    </location>
</feature>
<proteinExistence type="predicted"/>
<feature type="compositionally biased region" description="Polar residues" evidence="1">
    <location>
        <begin position="15"/>
        <end position="33"/>
    </location>
</feature>
<reference evidence="2 3" key="1">
    <citation type="submission" date="2015-10" db="EMBL/GenBank/DDBJ databases">
        <title>Full genome of DAOMC 229536 Phialocephala scopiformis, a fungal endophyte of spruce producing the potent anti-insectan compound rugulosin.</title>
        <authorList>
            <consortium name="DOE Joint Genome Institute"/>
            <person name="Walker A.K."/>
            <person name="Frasz S.L."/>
            <person name="Seifert K.A."/>
            <person name="Miller J.D."/>
            <person name="Mondo S.J."/>
            <person name="Labutti K."/>
            <person name="Lipzen A."/>
            <person name="Dockter R."/>
            <person name="Kennedy M."/>
            <person name="Grigoriev I.V."/>
            <person name="Spatafora J.W."/>
        </authorList>
    </citation>
    <scope>NUCLEOTIDE SEQUENCE [LARGE SCALE GENOMIC DNA]</scope>
    <source>
        <strain evidence="2 3">CBS 120377</strain>
    </source>
</reference>
<evidence type="ECO:0000256" key="1">
    <source>
        <dbReference type="SAM" id="MobiDB-lite"/>
    </source>
</evidence>
<keyword evidence="3" id="KW-1185">Reference proteome</keyword>
<feature type="region of interest" description="Disordered" evidence="1">
    <location>
        <begin position="358"/>
        <end position="470"/>
    </location>
</feature>
<dbReference type="EMBL" id="KQ947424">
    <property type="protein sequence ID" value="KUJ12435.1"/>
    <property type="molecule type" value="Genomic_DNA"/>
</dbReference>
<feature type="compositionally biased region" description="Polar residues" evidence="1">
    <location>
        <begin position="173"/>
        <end position="204"/>
    </location>
</feature>